<evidence type="ECO:0000256" key="1">
    <source>
        <dbReference type="ARBA" id="ARBA00022723"/>
    </source>
</evidence>
<dbReference type="CDD" id="cd19762">
    <property type="entry name" value="Bbox2_TRIM7-like"/>
    <property type="match status" value="1"/>
</dbReference>
<evidence type="ECO:0000256" key="4">
    <source>
        <dbReference type="PROSITE-ProRule" id="PRU00024"/>
    </source>
</evidence>
<evidence type="ECO:0000313" key="9">
    <source>
        <dbReference type="Proteomes" id="UP000288216"/>
    </source>
</evidence>
<dbReference type="PROSITE" id="PS00518">
    <property type="entry name" value="ZF_RING_1"/>
    <property type="match status" value="1"/>
</dbReference>
<dbReference type="Gene3D" id="3.30.40.10">
    <property type="entry name" value="Zinc/RING finger domain, C3HC4 (zinc finger)"/>
    <property type="match status" value="1"/>
</dbReference>
<dbReference type="GO" id="GO:0008270">
    <property type="term" value="F:zinc ion binding"/>
    <property type="evidence" value="ECO:0007669"/>
    <property type="project" value="UniProtKB-KW"/>
</dbReference>
<feature type="domain" description="RING-type" evidence="6">
    <location>
        <begin position="7"/>
        <end position="48"/>
    </location>
</feature>
<feature type="coiled-coil region" evidence="5">
    <location>
        <begin position="164"/>
        <end position="191"/>
    </location>
</feature>
<protein>
    <submittedName>
        <fullName evidence="8">Uncharacterized protein</fullName>
    </submittedName>
</protein>
<evidence type="ECO:0000256" key="2">
    <source>
        <dbReference type="ARBA" id="ARBA00022771"/>
    </source>
</evidence>
<dbReference type="STRING" id="75743.A0A401PXH8"/>
<evidence type="ECO:0000259" key="6">
    <source>
        <dbReference type="PROSITE" id="PS50089"/>
    </source>
</evidence>
<dbReference type="AlphaFoldDB" id="A0A401PXH8"/>
<comment type="caution">
    <text evidence="8">The sequence shown here is derived from an EMBL/GenBank/DDBJ whole genome shotgun (WGS) entry which is preliminary data.</text>
</comment>
<sequence>MRDEAICPICLDFFTHPVTIDCGHNFCQGCILGYWAPQRGKVSCPQCRRQFTQRNVRPNHFVSNIVAGVRQLSLDGGQAGAGTEPLCLEHGEELKLFCQEDQRAICVVCSLSRDHKPHTVSPIKEAADLYKQQAKGLRKNIASKFDQLHQFLHQEEKDLKTKLQQNEESILQKIKENLNKISEQQVAFERTLTEMQRRLTLQEAEFLKGINCILD</sequence>
<dbReference type="Pfam" id="PF00643">
    <property type="entry name" value="zf-B_box"/>
    <property type="match status" value="1"/>
</dbReference>
<name>A0A401PXH8_SCYTO</name>
<dbReference type="InterPro" id="IPR001841">
    <property type="entry name" value="Znf_RING"/>
</dbReference>
<dbReference type="InterPro" id="IPR000315">
    <property type="entry name" value="Znf_B-box"/>
</dbReference>
<dbReference type="SUPFAM" id="SSF57850">
    <property type="entry name" value="RING/U-box"/>
    <property type="match status" value="1"/>
</dbReference>
<dbReference type="SUPFAM" id="SSF47162">
    <property type="entry name" value="Apolipoprotein"/>
    <property type="match status" value="1"/>
</dbReference>
<dbReference type="InterPro" id="IPR017907">
    <property type="entry name" value="Znf_RING_CS"/>
</dbReference>
<dbReference type="EMBL" id="BFAA01018212">
    <property type="protein sequence ID" value="GCB77841.1"/>
    <property type="molecule type" value="Genomic_DNA"/>
</dbReference>
<evidence type="ECO:0000256" key="5">
    <source>
        <dbReference type="SAM" id="Coils"/>
    </source>
</evidence>
<keyword evidence="1" id="KW-0479">Metal-binding</keyword>
<dbReference type="InterPro" id="IPR050143">
    <property type="entry name" value="TRIM/RBCC"/>
</dbReference>
<dbReference type="OrthoDB" id="128536at2759"/>
<dbReference type="PROSITE" id="PS50089">
    <property type="entry name" value="ZF_RING_2"/>
    <property type="match status" value="1"/>
</dbReference>
<dbReference type="PROSITE" id="PS50119">
    <property type="entry name" value="ZF_BBOX"/>
    <property type="match status" value="1"/>
</dbReference>
<dbReference type="OMA" id="YWKAENV"/>
<gene>
    <name evidence="8" type="ORF">scyTo_0021139</name>
</gene>
<dbReference type="PANTHER" id="PTHR24103">
    <property type="entry name" value="E3 UBIQUITIN-PROTEIN LIGASE TRIM"/>
    <property type="match status" value="1"/>
</dbReference>
<dbReference type="SUPFAM" id="SSF57845">
    <property type="entry name" value="B-box zinc-binding domain"/>
    <property type="match status" value="1"/>
</dbReference>
<accession>A0A401PXH8</accession>
<dbReference type="SMART" id="SM00336">
    <property type="entry name" value="BBOX"/>
    <property type="match status" value="1"/>
</dbReference>
<reference evidence="8 9" key="1">
    <citation type="journal article" date="2018" name="Nat. Ecol. Evol.">
        <title>Shark genomes provide insights into elasmobranch evolution and the origin of vertebrates.</title>
        <authorList>
            <person name="Hara Y"/>
            <person name="Yamaguchi K"/>
            <person name="Onimaru K"/>
            <person name="Kadota M"/>
            <person name="Koyanagi M"/>
            <person name="Keeley SD"/>
            <person name="Tatsumi K"/>
            <person name="Tanaka K"/>
            <person name="Motone F"/>
            <person name="Kageyama Y"/>
            <person name="Nozu R"/>
            <person name="Adachi N"/>
            <person name="Nishimura O"/>
            <person name="Nakagawa R"/>
            <person name="Tanegashima C"/>
            <person name="Kiyatake I"/>
            <person name="Matsumoto R"/>
            <person name="Murakumo K"/>
            <person name="Nishida K"/>
            <person name="Terakita A"/>
            <person name="Kuratani S"/>
            <person name="Sato K"/>
            <person name="Hyodo S Kuraku.S."/>
        </authorList>
    </citation>
    <scope>NUCLEOTIDE SEQUENCE [LARGE SCALE GENOMIC DNA]</scope>
</reference>
<dbReference type="CDD" id="cd16594">
    <property type="entry name" value="RING-HC_TRIM7-like_C-IV"/>
    <property type="match status" value="1"/>
</dbReference>
<keyword evidence="3" id="KW-0862">Zinc</keyword>
<keyword evidence="5" id="KW-0175">Coiled coil</keyword>
<keyword evidence="2 4" id="KW-0863">Zinc-finger</keyword>
<evidence type="ECO:0000256" key="3">
    <source>
        <dbReference type="ARBA" id="ARBA00022833"/>
    </source>
</evidence>
<keyword evidence="9" id="KW-1185">Reference proteome</keyword>
<organism evidence="8 9">
    <name type="scientific">Scyliorhinus torazame</name>
    <name type="common">Cloudy catshark</name>
    <name type="synonym">Catulus torazame</name>
    <dbReference type="NCBI Taxonomy" id="75743"/>
    <lineage>
        <taxon>Eukaryota</taxon>
        <taxon>Metazoa</taxon>
        <taxon>Chordata</taxon>
        <taxon>Craniata</taxon>
        <taxon>Vertebrata</taxon>
        <taxon>Chondrichthyes</taxon>
        <taxon>Elasmobranchii</taxon>
        <taxon>Galeomorphii</taxon>
        <taxon>Galeoidea</taxon>
        <taxon>Carcharhiniformes</taxon>
        <taxon>Scyliorhinidae</taxon>
        <taxon>Scyliorhinus</taxon>
    </lineage>
</organism>
<proteinExistence type="predicted"/>
<dbReference type="Proteomes" id="UP000288216">
    <property type="component" value="Unassembled WGS sequence"/>
</dbReference>
<feature type="non-terminal residue" evidence="8">
    <location>
        <position position="215"/>
    </location>
</feature>
<evidence type="ECO:0000259" key="7">
    <source>
        <dbReference type="PROSITE" id="PS50119"/>
    </source>
</evidence>
<dbReference type="InterPro" id="IPR013083">
    <property type="entry name" value="Znf_RING/FYVE/PHD"/>
</dbReference>
<dbReference type="Pfam" id="PF15227">
    <property type="entry name" value="zf-C3HC4_4"/>
    <property type="match status" value="1"/>
</dbReference>
<feature type="domain" description="B box-type" evidence="7">
    <location>
        <begin position="82"/>
        <end position="123"/>
    </location>
</feature>
<evidence type="ECO:0000313" key="8">
    <source>
        <dbReference type="EMBL" id="GCB77841.1"/>
    </source>
</evidence>
<dbReference type="Gene3D" id="3.30.160.60">
    <property type="entry name" value="Classic Zinc Finger"/>
    <property type="match status" value="1"/>
</dbReference>
<dbReference type="SMART" id="SM00184">
    <property type="entry name" value="RING"/>
    <property type="match status" value="1"/>
</dbReference>